<reference evidence="1" key="1">
    <citation type="submission" date="2019-11" db="EMBL/GenBank/DDBJ databases">
        <title>Description of new Acetobacter species.</title>
        <authorList>
            <person name="Cleenwerck I."/>
            <person name="Sombolestani A.S."/>
        </authorList>
    </citation>
    <scope>NUCLEOTIDE SEQUENCE</scope>
    <source>
        <strain evidence="1">LMG 1626</strain>
    </source>
</reference>
<dbReference type="RefSeq" id="WP_166312581.1">
    <property type="nucleotide sequence ID" value="NZ_WOTH01000001.1"/>
</dbReference>
<organism evidence="1 2">
    <name type="scientific">Acetobacter estunensis</name>
    <dbReference type="NCBI Taxonomy" id="104097"/>
    <lineage>
        <taxon>Bacteria</taxon>
        <taxon>Pseudomonadati</taxon>
        <taxon>Pseudomonadota</taxon>
        <taxon>Alphaproteobacteria</taxon>
        <taxon>Acetobacterales</taxon>
        <taxon>Acetobacteraceae</taxon>
        <taxon>Acetobacter</taxon>
    </lineage>
</organism>
<name>A0A967B8J1_9PROT</name>
<protein>
    <submittedName>
        <fullName evidence="1">Uncharacterized protein</fullName>
    </submittedName>
</protein>
<dbReference type="Proteomes" id="UP000597459">
    <property type="component" value="Unassembled WGS sequence"/>
</dbReference>
<keyword evidence="2" id="KW-1185">Reference proteome</keyword>
<sequence>MMLLKANVPYEIIMKWDWKTRAAALVVAGTMDGGEFSWENLCWRE</sequence>
<gene>
    <name evidence="1" type="ORF">GOB87_00475</name>
</gene>
<comment type="caution">
    <text evidence="1">The sequence shown here is derived from an EMBL/GenBank/DDBJ whole genome shotgun (WGS) entry which is preliminary data.</text>
</comment>
<accession>A0A967B8J1</accession>
<dbReference type="EMBL" id="WOTH01000001">
    <property type="protein sequence ID" value="NHO52443.1"/>
    <property type="molecule type" value="Genomic_DNA"/>
</dbReference>
<proteinExistence type="predicted"/>
<dbReference type="AlphaFoldDB" id="A0A967B8J1"/>
<evidence type="ECO:0000313" key="1">
    <source>
        <dbReference type="EMBL" id="NHO52443.1"/>
    </source>
</evidence>
<evidence type="ECO:0000313" key="2">
    <source>
        <dbReference type="Proteomes" id="UP000597459"/>
    </source>
</evidence>